<evidence type="ECO:0000259" key="2">
    <source>
        <dbReference type="Pfam" id="PF05641"/>
    </source>
</evidence>
<dbReference type="Proteomes" id="UP001420932">
    <property type="component" value="Unassembled WGS sequence"/>
</dbReference>
<evidence type="ECO:0000313" key="3">
    <source>
        <dbReference type="EMBL" id="KAK9092338.1"/>
    </source>
</evidence>
<proteinExistence type="predicted"/>
<feature type="region of interest" description="Disordered" evidence="1">
    <location>
        <begin position="292"/>
        <end position="317"/>
    </location>
</feature>
<dbReference type="AlphaFoldDB" id="A0AAP0HKW3"/>
<name>A0AAP0HKW3_9MAGN</name>
<dbReference type="InterPro" id="IPR008395">
    <property type="entry name" value="Agenet-like_dom"/>
</dbReference>
<reference evidence="3 4" key="1">
    <citation type="submission" date="2024-01" db="EMBL/GenBank/DDBJ databases">
        <title>Genome assemblies of Stephania.</title>
        <authorList>
            <person name="Yang L."/>
        </authorList>
    </citation>
    <scope>NUCLEOTIDE SEQUENCE [LARGE SCALE GENOMIC DNA]</scope>
    <source>
        <strain evidence="3">YNDBR</strain>
        <tissue evidence="3">Leaf</tissue>
    </source>
</reference>
<comment type="caution">
    <text evidence="3">The sequence shown here is derived from an EMBL/GenBank/DDBJ whole genome shotgun (WGS) entry which is preliminary data.</text>
</comment>
<evidence type="ECO:0000313" key="4">
    <source>
        <dbReference type="Proteomes" id="UP001420932"/>
    </source>
</evidence>
<feature type="compositionally biased region" description="Basic and acidic residues" evidence="1">
    <location>
        <begin position="306"/>
        <end position="315"/>
    </location>
</feature>
<protein>
    <recommendedName>
        <fullName evidence="2">Agenet-like domain-containing protein</fullName>
    </recommendedName>
</protein>
<gene>
    <name evidence="3" type="ORF">Syun_027249</name>
</gene>
<feature type="domain" description="Agenet-like" evidence="2">
    <location>
        <begin position="146"/>
        <end position="194"/>
    </location>
</feature>
<dbReference type="EMBL" id="JBBNAF010000012">
    <property type="protein sequence ID" value="KAK9092338.1"/>
    <property type="molecule type" value="Genomic_DNA"/>
</dbReference>
<evidence type="ECO:0000256" key="1">
    <source>
        <dbReference type="SAM" id="MobiDB-lite"/>
    </source>
</evidence>
<dbReference type="Pfam" id="PF05641">
    <property type="entry name" value="Agenet"/>
    <property type="match status" value="1"/>
</dbReference>
<organism evidence="3 4">
    <name type="scientific">Stephania yunnanensis</name>
    <dbReference type="NCBI Taxonomy" id="152371"/>
    <lineage>
        <taxon>Eukaryota</taxon>
        <taxon>Viridiplantae</taxon>
        <taxon>Streptophyta</taxon>
        <taxon>Embryophyta</taxon>
        <taxon>Tracheophyta</taxon>
        <taxon>Spermatophyta</taxon>
        <taxon>Magnoliopsida</taxon>
        <taxon>Ranunculales</taxon>
        <taxon>Menispermaceae</taxon>
        <taxon>Menispermoideae</taxon>
        <taxon>Cissampelideae</taxon>
        <taxon>Stephania</taxon>
    </lineage>
</organism>
<keyword evidence="4" id="KW-1185">Reference proteome</keyword>
<accession>A0AAP0HKW3</accession>
<sequence length="340" mass="38043">MYDGDYFPNQTYNHNSSEMGFNALTALSFLKALHLDNQITSVSDLAQISKVFNRSQKRLINRTLPRTYSSQFIRSGSVIVSVSDLSSFVSAISLFSPLSSRTISFLPSLVVLSEISPISPLSASLRSLRSLLFRCLCDLLFRLLFKQVEVASGSWICAEILSENGHNYDITYAHRHGVAIVERIPRKFIRPCQPVVKNAKDWAVGDMVEVLDNISWKVATVLKVIGGSYYMDLGKCEDAILDKSTTLRSYQNSNYQMLVGDGFMKLHGDDNASAQESYMLSSRKLKRVASNELSFSEPQMGAAPKGENETKHESEQSYLRRSGNAFELFLTQILVKAMTN</sequence>